<dbReference type="Proteomes" id="UP000054270">
    <property type="component" value="Unassembled WGS sequence"/>
</dbReference>
<evidence type="ECO:0000313" key="3">
    <source>
        <dbReference type="Proteomes" id="UP000054270"/>
    </source>
</evidence>
<feature type="compositionally biased region" description="Polar residues" evidence="1">
    <location>
        <begin position="426"/>
        <end position="437"/>
    </location>
</feature>
<sequence length="654" mass="70127">MNLKKQEQADLIVFWDHASTCSSSASSGISNYKVVANIRSTCLEIGPIRSFRAYGNFSGHTTRSELSSSGVTLIDFPEDDRKGAGVKTMLGNNDRDVGYAVSTLRMRKFNVIVMSSVSVHADLTAHASTRLDLTKSLLGLHSDFAQSADFSDLKPAPSQLPNTSFSFRQDPDGAGTSESQVRKATFVSPQKPIEQIYPELMELHDLPPPRGRPRSHSVFSGPDPRKFDSFGSPTENPTTPKMQSAFSGFGDGPLFPRPRPLGEGRDRAESVPPHVAYSSNLARSVFFPFAEDEGSPPSVWKGKDRGNREPEPAMLQTVDAYSASTFEPFAEAMMHFQASPTMPNSLPREQMIQDILTSSTSSSSRSSKFSIIHHSDATALTSATTATDKIIGAFEDTGKVVSSFEYEIDDATLELPVGEANLQEMSTVSSDRNSSATIKPEKVASPPKETVVASEGKSAATTKAEKAILPHDPPPLAAEEELLQTGKMSSASKYAFATSSIGPPPPVTTTAPNTPPVAKPSTPKPVFTATPPVRPSATHALQPTASTSKLPPTQPQPKIAKAANLSPAPTPSYLPLSGKAAQFQPLVTVLRRDALEFPGGVPRTRLGVALPEENPNVYNLASRKKFSSYIAAAIKAGIVQETQHDCVTLMPTYA</sequence>
<organism evidence="2 3">
    <name type="scientific">Hypholoma sublateritium (strain FD-334 SS-4)</name>
    <dbReference type="NCBI Taxonomy" id="945553"/>
    <lineage>
        <taxon>Eukaryota</taxon>
        <taxon>Fungi</taxon>
        <taxon>Dikarya</taxon>
        <taxon>Basidiomycota</taxon>
        <taxon>Agaricomycotina</taxon>
        <taxon>Agaricomycetes</taxon>
        <taxon>Agaricomycetidae</taxon>
        <taxon>Agaricales</taxon>
        <taxon>Agaricineae</taxon>
        <taxon>Strophariaceae</taxon>
        <taxon>Hypholoma</taxon>
    </lineage>
</organism>
<dbReference type="EMBL" id="KN817524">
    <property type="protein sequence ID" value="KJA27415.1"/>
    <property type="molecule type" value="Genomic_DNA"/>
</dbReference>
<protein>
    <recommendedName>
        <fullName evidence="4">NYN domain-containing protein</fullName>
    </recommendedName>
</protein>
<evidence type="ECO:0000313" key="2">
    <source>
        <dbReference type="EMBL" id="KJA27415.1"/>
    </source>
</evidence>
<feature type="compositionally biased region" description="Polar residues" evidence="1">
    <location>
        <begin position="539"/>
        <end position="551"/>
    </location>
</feature>
<feature type="region of interest" description="Disordered" evidence="1">
    <location>
        <begin position="426"/>
        <end position="461"/>
    </location>
</feature>
<dbReference type="STRING" id="945553.A0A0D2Q6Q3"/>
<dbReference type="OrthoDB" id="549353at2759"/>
<dbReference type="AlphaFoldDB" id="A0A0D2Q6Q3"/>
<evidence type="ECO:0008006" key="4">
    <source>
        <dbReference type="Google" id="ProtNLM"/>
    </source>
</evidence>
<feature type="region of interest" description="Disordered" evidence="1">
    <location>
        <begin position="203"/>
        <end position="239"/>
    </location>
</feature>
<feature type="region of interest" description="Disordered" evidence="1">
    <location>
        <begin position="496"/>
        <end position="559"/>
    </location>
</feature>
<name>A0A0D2Q6Q3_HYPSF</name>
<dbReference type="OMA" id="EPELACM"/>
<keyword evidence="3" id="KW-1185">Reference proteome</keyword>
<feature type="region of interest" description="Disordered" evidence="1">
    <location>
        <begin position="150"/>
        <end position="188"/>
    </location>
</feature>
<proteinExistence type="predicted"/>
<feature type="compositionally biased region" description="Pro residues" evidence="1">
    <location>
        <begin position="502"/>
        <end position="518"/>
    </location>
</feature>
<reference evidence="3" key="1">
    <citation type="submission" date="2014-04" db="EMBL/GenBank/DDBJ databases">
        <title>Evolutionary Origins and Diversification of the Mycorrhizal Mutualists.</title>
        <authorList>
            <consortium name="DOE Joint Genome Institute"/>
            <consortium name="Mycorrhizal Genomics Consortium"/>
            <person name="Kohler A."/>
            <person name="Kuo A."/>
            <person name="Nagy L.G."/>
            <person name="Floudas D."/>
            <person name="Copeland A."/>
            <person name="Barry K.W."/>
            <person name="Cichocki N."/>
            <person name="Veneault-Fourrey C."/>
            <person name="LaButti K."/>
            <person name="Lindquist E.A."/>
            <person name="Lipzen A."/>
            <person name="Lundell T."/>
            <person name="Morin E."/>
            <person name="Murat C."/>
            <person name="Riley R."/>
            <person name="Ohm R."/>
            <person name="Sun H."/>
            <person name="Tunlid A."/>
            <person name="Henrissat B."/>
            <person name="Grigoriev I.V."/>
            <person name="Hibbett D.S."/>
            <person name="Martin F."/>
        </authorList>
    </citation>
    <scope>NUCLEOTIDE SEQUENCE [LARGE SCALE GENOMIC DNA]</scope>
    <source>
        <strain evidence="3">FD-334 SS-4</strain>
    </source>
</reference>
<evidence type="ECO:0000256" key="1">
    <source>
        <dbReference type="SAM" id="MobiDB-lite"/>
    </source>
</evidence>
<gene>
    <name evidence="2" type="ORF">HYPSUDRAFT_63104</name>
</gene>
<accession>A0A0D2Q6Q3</accession>